<keyword evidence="1" id="KW-0175">Coiled coil</keyword>
<protein>
    <submittedName>
        <fullName evidence="3">Uncharacterized protein</fullName>
    </submittedName>
</protein>
<feature type="region of interest" description="Disordered" evidence="2">
    <location>
        <begin position="15"/>
        <end position="112"/>
    </location>
</feature>
<reference evidence="3" key="1">
    <citation type="submission" date="2021-09" db="EMBL/GenBank/DDBJ databases">
        <authorList>
            <consortium name="AG Swart"/>
            <person name="Singh M."/>
            <person name="Singh A."/>
            <person name="Seah K."/>
            <person name="Emmerich C."/>
        </authorList>
    </citation>
    <scope>NUCLEOTIDE SEQUENCE</scope>
    <source>
        <strain evidence="3">ATCC30299</strain>
    </source>
</reference>
<dbReference type="Proteomes" id="UP001162131">
    <property type="component" value="Unassembled WGS sequence"/>
</dbReference>
<feature type="compositionally biased region" description="Polar residues" evidence="2">
    <location>
        <begin position="55"/>
        <end position="77"/>
    </location>
</feature>
<proteinExistence type="predicted"/>
<feature type="coiled-coil region" evidence="1">
    <location>
        <begin position="183"/>
        <end position="210"/>
    </location>
</feature>
<organism evidence="3 4">
    <name type="scientific">Blepharisma stoltei</name>
    <dbReference type="NCBI Taxonomy" id="1481888"/>
    <lineage>
        <taxon>Eukaryota</taxon>
        <taxon>Sar</taxon>
        <taxon>Alveolata</taxon>
        <taxon>Ciliophora</taxon>
        <taxon>Postciliodesmatophora</taxon>
        <taxon>Heterotrichea</taxon>
        <taxon>Heterotrichida</taxon>
        <taxon>Blepharismidae</taxon>
        <taxon>Blepharisma</taxon>
    </lineage>
</organism>
<accession>A0AAU9J246</accession>
<dbReference type="EMBL" id="CAJZBQ010000024">
    <property type="protein sequence ID" value="CAG9320019.1"/>
    <property type="molecule type" value="Genomic_DNA"/>
</dbReference>
<dbReference type="AlphaFoldDB" id="A0AAU9J246"/>
<name>A0AAU9J246_9CILI</name>
<keyword evidence="4" id="KW-1185">Reference proteome</keyword>
<sequence>MSTSLRVNAFLDRVKNVSQTPAPPAYSHKQDLGRHYARAITQPVSKSPKVDESIVSESNDFRTSTPTSETQSYSPELSSKSRKASDYSSLIKTPPKFRPNDGMKPSRVMSKNHDAPKEIERLTNEFLKSRRVLEKQIENKKQNEIHTLALLKNFIERERNKAKLDPETTLIKDMYEKKTEKFLQAIEEEVKVMDKKLLDAQEENRQLRRMNGGSPMRNDSKTAIGKIEKEAKLEIKQRYGELVQDISSSIKISSNGKYSVRVDEAVNKWYKNIDLQQEEWSLMKTALCKELSSEQKRRLKTEENTSKLIAHEEKVIADLEMRIKEEQNKPIGKGKYMEQREETTQLSLSQEQSARKLAKSVLQNIYDCVIEVYVSHK</sequence>
<evidence type="ECO:0000256" key="2">
    <source>
        <dbReference type="SAM" id="MobiDB-lite"/>
    </source>
</evidence>
<evidence type="ECO:0000313" key="3">
    <source>
        <dbReference type="EMBL" id="CAG9320019.1"/>
    </source>
</evidence>
<comment type="caution">
    <text evidence="3">The sequence shown here is derived from an EMBL/GenBank/DDBJ whole genome shotgun (WGS) entry which is preliminary data.</text>
</comment>
<evidence type="ECO:0000313" key="4">
    <source>
        <dbReference type="Proteomes" id="UP001162131"/>
    </source>
</evidence>
<gene>
    <name evidence="3" type="ORF">BSTOLATCC_MIC25259</name>
</gene>
<evidence type="ECO:0000256" key="1">
    <source>
        <dbReference type="SAM" id="Coils"/>
    </source>
</evidence>